<gene>
    <name evidence="4" type="primary">fam210b</name>
</gene>
<organism evidence="4 5">
    <name type="scientific">Scleropages formosus</name>
    <name type="common">Asian bonytongue</name>
    <name type="synonym">Osteoglossum formosum</name>
    <dbReference type="NCBI Taxonomy" id="113540"/>
    <lineage>
        <taxon>Eukaryota</taxon>
        <taxon>Metazoa</taxon>
        <taxon>Chordata</taxon>
        <taxon>Craniata</taxon>
        <taxon>Vertebrata</taxon>
        <taxon>Euteleostomi</taxon>
        <taxon>Actinopterygii</taxon>
        <taxon>Neopterygii</taxon>
        <taxon>Teleostei</taxon>
        <taxon>Osteoglossocephala</taxon>
        <taxon>Osteoglossomorpha</taxon>
        <taxon>Osteoglossiformes</taxon>
        <taxon>Osteoglossidae</taxon>
        <taxon>Scleropages</taxon>
    </lineage>
</organism>
<feature type="domain" description="DUF1279" evidence="3">
    <location>
        <begin position="200"/>
        <end position="287"/>
    </location>
</feature>
<dbReference type="CTD" id="116151"/>
<evidence type="ECO:0000256" key="2">
    <source>
        <dbReference type="SAM" id="Phobius"/>
    </source>
</evidence>
<protein>
    <submittedName>
        <fullName evidence="4">Family with sequence similarity 210 member B</fullName>
    </submittedName>
</protein>
<evidence type="ECO:0000313" key="5">
    <source>
        <dbReference type="Proteomes" id="UP000694397"/>
    </source>
</evidence>
<reference evidence="4" key="3">
    <citation type="submission" date="2025-09" db="UniProtKB">
        <authorList>
            <consortium name="Ensembl"/>
        </authorList>
    </citation>
    <scope>IDENTIFICATION</scope>
</reference>
<feature type="transmembrane region" description="Helical" evidence="2">
    <location>
        <begin position="209"/>
        <end position="232"/>
    </location>
</feature>
<dbReference type="PANTHER" id="PTHR21377">
    <property type="entry name" value="PROTEIN FAM210B, MITOCHONDRIAL"/>
    <property type="match status" value="1"/>
</dbReference>
<dbReference type="RefSeq" id="XP_018597803.1">
    <property type="nucleotide sequence ID" value="XM_018742287.2"/>
</dbReference>
<reference evidence="4 5" key="1">
    <citation type="submission" date="2019-04" db="EMBL/GenBank/DDBJ databases">
        <authorList>
            <consortium name="Wellcome Sanger Institute Data Sharing"/>
        </authorList>
    </citation>
    <scope>NUCLEOTIDE SEQUENCE [LARGE SCALE GENOMIC DNA]</scope>
</reference>
<dbReference type="Pfam" id="PF06916">
    <property type="entry name" value="FAM210A-B_dom"/>
    <property type="match status" value="1"/>
</dbReference>
<accession>A0A8C9VRZ4</accession>
<dbReference type="Ensembl" id="ENSSFOT00015040904.1">
    <property type="protein sequence ID" value="ENSSFOP00015063887.1"/>
    <property type="gene ID" value="ENSSFOG00015025330.1"/>
</dbReference>
<evidence type="ECO:0000313" key="4">
    <source>
        <dbReference type="Ensembl" id="ENSSFOP00015063887.1"/>
    </source>
</evidence>
<keyword evidence="2" id="KW-0472">Membrane</keyword>
<keyword evidence="5" id="KW-1185">Reference proteome</keyword>
<dbReference type="GeneID" id="108928391"/>
<dbReference type="GeneTree" id="ENSGT00940000156134"/>
<dbReference type="InterPro" id="IPR009688">
    <property type="entry name" value="FAM210A/B-like_dom"/>
</dbReference>
<feature type="transmembrane region" description="Helical" evidence="2">
    <location>
        <begin position="272"/>
        <end position="292"/>
    </location>
</feature>
<sequence>MSFRCGRLVPVARCLHSYRALQVTPKRLHEDVTWASRSNVLGSSRVSCGSSNKRADLSSPSVRGETTSHGGCNGNTWGSAPFVAALGLGSLAAGGRQKPWDAPLSASGAVRRHRFQPEPKLTLTLLHTGPGRSAWLGSAGAAGPAVFLWPEAGRCALWCPATRLATRASELSAGKRAQSTNTVPSKSPQEPENGKPNKRQQLKKVFKEYGAVGVMFHISISLMSLGMCYAAISSGIDMTALLFKVGFSETVVQSKMAAGTSTFVLAYAVHKLFAPVRISITLVSVPLLVRYFRKTGFFKPPASTP</sequence>
<keyword evidence="2" id="KW-0812">Transmembrane</keyword>
<dbReference type="AlphaFoldDB" id="A0A8C9VRZ4"/>
<dbReference type="GO" id="GO:0005739">
    <property type="term" value="C:mitochondrion"/>
    <property type="evidence" value="ECO:0007669"/>
    <property type="project" value="TreeGrafter"/>
</dbReference>
<feature type="region of interest" description="Disordered" evidence="1">
    <location>
        <begin position="44"/>
        <end position="70"/>
    </location>
</feature>
<keyword evidence="2" id="KW-1133">Transmembrane helix</keyword>
<dbReference type="InterPro" id="IPR045866">
    <property type="entry name" value="FAM210A/B-like"/>
</dbReference>
<dbReference type="KEGG" id="sfm:108928391"/>
<dbReference type="OrthoDB" id="426386at2759"/>
<evidence type="ECO:0000256" key="1">
    <source>
        <dbReference type="SAM" id="MobiDB-lite"/>
    </source>
</evidence>
<evidence type="ECO:0000259" key="3">
    <source>
        <dbReference type="Pfam" id="PF06916"/>
    </source>
</evidence>
<proteinExistence type="predicted"/>
<dbReference type="Proteomes" id="UP000694397">
    <property type="component" value="Chromosome 22"/>
</dbReference>
<name>A0A8C9VRZ4_SCLFO</name>
<dbReference type="PANTHER" id="PTHR21377:SF0">
    <property type="entry name" value="PROTEIN FAM210B, MITOCHONDRIAL"/>
    <property type="match status" value="1"/>
</dbReference>
<feature type="compositionally biased region" description="Polar residues" evidence="1">
    <location>
        <begin position="177"/>
        <end position="190"/>
    </location>
</feature>
<feature type="region of interest" description="Disordered" evidence="1">
    <location>
        <begin position="170"/>
        <end position="200"/>
    </location>
</feature>
<reference evidence="4" key="2">
    <citation type="submission" date="2025-08" db="UniProtKB">
        <authorList>
            <consortium name="Ensembl"/>
        </authorList>
    </citation>
    <scope>IDENTIFICATION</scope>
</reference>